<accession>A0AA39FZI9</accession>
<dbReference type="Proteomes" id="UP001168972">
    <property type="component" value="Unassembled WGS sequence"/>
</dbReference>
<reference evidence="1" key="1">
    <citation type="journal article" date="2023" name="bioRxiv">
        <title>Scaffold-level genome assemblies of two parasitoid biocontrol wasps reveal the parthenogenesis mechanism and an associated novel virus.</title>
        <authorList>
            <person name="Inwood S."/>
            <person name="Skelly J."/>
            <person name="Guhlin J."/>
            <person name="Harrop T."/>
            <person name="Goldson S."/>
            <person name="Dearden P."/>
        </authorList>
    </citation>
    <scope>NUCLEOTIDE SEQUENCE</scope>
    <source>
        <strain evidence="1">Lincoln</strain>
        <tissue evidence="1">Whole body</tissue>
    </source>
</reference>
<reference evidence="1" key="2">
    <citation type="submission" date="2023-03" db="EMBL/GenBank/DDBJ databases">
        <authorList>
            <person name="Inwood S.N."/>
            <person name="Skelly J.G."/>
            <person name="Guhlin J."/>
            <person name="Harrop T.W.R."/>
            <person name="Goldson S.G."/>
            <person name="Dearden P.K."/>
        </authorList>
    </citation>
    <scope>NUCLEOTIDE SEQUENCE</scope>
    <source>
        <strain evidence="1">Lincoln</strain>
        <tissue evidence="1">Whole body</tissue>
    </source>
</reference>
<proteinExistence type="predicted"/>
<dbReference type="AlphaFoldDB" id="A0AA39FZI9"/>
<dbReference type="EMBL" id="JAQQBR010000004">
    <property type="protein sequence ID" value="KAK0178573.1"/>
    <property type="molecule type" value="Genomic_DNA"/>
</dbReference>
<keyword evidence="2" id="KW-1185">Reference proteome</keyword>
<evidence type="ECO:0000313" key="1">
    <source>
        <dbReference type="EMBL" id="KAK0178573.1"/>
    </source>
</evidence>
<organism evidence="1 2">
    <name type="scientific">Microctonus hyperodae</name>
    <name type="common">Parasitoid wasp</name>
    <dbReference type="NCBI Taxonomy" id="165561"/>
    <lineage>
        <taxon>Eukaryota</taxon>
        <taxon>Metazoa</taxon>
        <taxon>Ecdysozoa</taxon>
        <taxon>Arthropoda</taxon>
        <taxon>Hexapoda</taxon>
        <taxon>Insecta</taxon>
        <taxon>Pterygota</taxon>
        <taxon>Neoptera</taxon>
        <taxon>Endopterygota</taxon>
        <taxon>Hymenoptera</taxon>
        <taxon>Apocrita</taxon>
        <taxon>Ichneumonoidea</taxon>
        <taxon>Braconidae</taxon>
        <taxon>Euphorinae</taxon>
        <taxon>Microctonus</taxon>
    </lineage>
</organism>
<protein>
    <submittedName>
        <fullName evidence="1">Uncharacterized protein</fullName>
    </submittedName>
</protein>
<sequence>MPLEITSRRSKRVFKVSKQSLFFGSGTYYLSDARYKSKIIRPARTPSNMFSTPDIDPVIIKDSDDD</sequence>
<gene>
    <name evidence="1" type="ORF">PV327_007451</name>
</gene>
<evidence type="ECO:0000313" key="2">
    <source>
        <dbReference type="Proteomes" id="UP001168972"/>
    </source>
</evidence>
<comment type="caution">
    <text evidence="1">The sequence shown here is derived from an EMBL/GenBank/DDBJ whole genome shotgun (WGS) entry which is preliminary data.</text>
</comment>
<name>A0AA39FZI9_MICHY</name>